<dbReference type="InterPro" id="IPR051690">
    <property type="entry name" value="PseI-like"/>
</dbReference>
<dbReference type="InterPro" id="IPR057736">
    <property type="entry name" value="SAF_PseI/NeuA/NeuB"/>
</dbReference>
<dbReference type="SUPFAM" id="SSF51269">
    <property type="entry name" value="AFP III-like domain"/>
    <property type="match status" value="1"/>
</dbReference>
<dbReference type="Pfam" id="PF03102">
    <property type="entry name" value="NeuB"/>
    <property type="match status" value="1"/>
</dbReference>
<dbReference type="InterPro" id="IPR013132">
    <property type="entry name" value="PseI/NeuA/B-like_N"/>
</dbReference>
<dbReference type="Gene3D" id="3.90.1210.10">
    <property type="entry name" value="Antifreeze-like/N-acetylneuraminic acid synthase C-terminal domain"/>
    <property type="match status" value="1"/>
</dbReference>
<evidence type="ECO:0000259" key="1">
    <source>
        <dbReference type="PROSITE" id="PS50844"/>
    </source>
</evidence>
<feature type="domain" description="AFP-like" evidence="1">
    <location>
        <begin position="286"/>
        <end position="344"/>
    </location>
</feature>
<dbReference type="SMART" id="SM00858">
    <property type="entry name" value="SAF"/>
    <property type="match status" value="1"/>
</dbReference>
<protein>
    <submittedName>
        <fullName evidence="2">N-acetylneuraminate synthase family protein</fullName>
    </submittedName>
</protein>
<gene>
    <name evidence="2" type="ORF">AB2Z07_16450</name>
</gene>
<dbReference type="SUPFAM" id="SSF51569">
    <property type="entry name" value="Aldolase"/>
    <property type="match status" value="1"/>
</dbReference>
<dbReference type="Proteomes" id="UP001568358">
    <property type="component" value="Unassembled WGS sequence"/>
</dbReference>
<keyword evidence="3" id="KW-1185">Reference proteome</keyword>
<name>A0ABV4JX50_9BACT</name>
<dbReference type="Pfam" id="PF08666">
    <property type="entry name" value="SAF"/>
    <property type="match status" value="1"/>
</dbReference>
<evidence type="ECO:0000313" key="2">
    <source>
        <dbReference type="EMBL" id="MEZ6855061.1"/>
    </source>
</evidence>
<evidence type="ECO:0000313" key="3">
    <source>
        <dbReference type="Proteomes" id="UP001568358"/>
    </source>
</evidence>
<proteinExistence type="predicted"/>
<organism evidence="2 3">
    <name type="scientific">Halodesulfovibrio aestuarii</name>
    <dbReference type="NCBI Taxonomy" id="126333"/>
    <lineage>
        <taxon>Bacteria</taxon>
        <taxon>Pseudomonadati</taxon>
        <taxon>Thermodesulfobacteriota</taxon>
        <taxon>Desulfovibrionia</taxon>
        <taxon>Desulfovibrionales</taxon>
        <taxon>Desulfovibrionaceae</taxon>
        <taxon>Halodesulfovibrio</taxon>
    </lineage>
</organism>
<dbReference type="InterPro" id="IPR013785">
    <property type="entry name" value="Aldolase_TIM"/>
</dbReference>
<dbReference type="RefSeq" id="WP_371151294.1">
    <property type="nucleotide sequence ID" value="NZ_JBFSOO010000023.1"/>
</dbReference>
<dbReference type="PANTHER" id="PTHR42966">
    <property type="entry name" value="N-ACETYLNEURAMINATE SYNTHASE"/>
    <property type="match status" value="1"/>
</dbReference>
<dbReference type="InterPro" id="IPR036732">
    <property type="entry name" value="AFP_Neu5c_C_sf"/>
</dbReference>
<dbReference type="InterPro" id="IPR013974">
    <property type="entry name" value="SAF"/>
</dbReference>
<dbReference type="InterPro" id="IPR006190">
    <property type="entry name" value="SAF_AFP_Neu5Ac"/>
</dbReference>
<dbReference type="Gene3D" id="3.20.20.70">
    <property type="entry name" value="Aldolase class I"/>
    <property type="match status" value="1"/>
</dbReference>
<dbReference type="EMBL" id="JBFSOO010000023">
    <property type="protein sequence ID" value="MEZ6855061.1"/>
    <property type="molecule type" value="Genomic_DNA"/>
</dbReference>
<sequence length="344" mass="38707">MKIGNCDLNKQCMIIAEIGQAHDGSLGTAYAYVDAVAETGADAIKFQTHFAGEESTPQDKFRIKFSKQDATRYDYWKRMEFSRQEWIDLAAYARAKGLIFLSTAFSIKAVEVLSEAQCPAWKVGSGDLLTFPLLDRMIEKGGPILLSTGMASWKDIDEAFQYVSSRTNQLAMFQCTTEYPCLPEHWGLNNIARLRDRYNIPVGFSDHSGEIYSGLAAAVYGVSMLEVHVVFSKKCFGPDTKASLTIEELTTLADGVKKIRLAYEHPVEKDDLANRSKEIRQLFSRSVVAARDLPKGHILTMNDLAFKKPNLGTDSKFYKEFLDKKLTTDVEADEYLSEEQLREK</sequence>
<dbReference type="PANTHER" id="PTHR42966:SF1">
    <property type="entry name" value="SIALIC ACID SYNTHASE"/>
    <property type="match status" value="1"/>
</dbReference>
<dbReference type="PROSITE" id="PS50844">
    <property type="entry name" value="AFP_LIKE"/>
    <property type="match status" value="1"/>
</dbReference>
<dbReference type="CDD" id="cd11615">
    <property type="entry name" value="SAF_NeuB_like"/>
    <property type="match status" value="1"/>
</dbReference>
<reference evidence="2 3" key="1">
    <citation type="submission" date="2024-07" db="EMBL/GenBank/DDBJ databases">
        <title>Active virus-host system and metabolic interactions in a Lokiarchaeon culture.</title>
        <authorList>
            <person name="Ponce Toledo R.I."/>
            <person name="Rodrigues Oliveira T."/>
            <person name="Schleper C."/>
        </authorList>
    </citation>
    <scope>NUCLEOTIDE SEQUENCE [LARGE SCALE GENOMIC DNA]</scope>
    <source>
        <strain evidence="2 3">B35</strain>
    </source>
</reference>
<comment type="caution">
    <text evidence="2">The sequence shown here is derived from an EMBL/GenBank/DDBJ whole genome shotgun (WGS) entry which is preliminary data.</text>
</comment>
<accession>A0ABV4JX50</accession>